<dbReference type="AlphaFoldDB" id="A0A7J8JQ81"/>
<dbReference type="FunFam" id="3.30.160.60:FF:001042">
    <property type="entry name" value="zinc finger protein 385B isoform X1"/>
    <property type="match status" value="1"/>
</dbReference>
<name>A0A7J8JQ81_ROUAE</name>
<evidence type="ECO:0000256" key="2">
    <source>
        <dbReference type="ARBA" id="ARBA00022723"/>
    </source>
</evidence>
<evidence type="ECO:0000256" key="7">
    <source>
        <dbReference type="SAM" id="MobiDB-lite"/>
    </source>
</evidence>
<dbReference type="InterPro" id="IPR013087">
    <property type="entry name" value="Znf_C2H2_type"/>
</dbReference>
<accession>A0A7J8JQ81</accession>
<dbReference type="InterPro" id="IPR003604">
    <property type="entry name" value="Matrin/U1-like-C_Znf_C2H2"/>
</dbReference>
<feature type="domain" description="U1-type" evidence="9">
    <location>
        <begin position="45"/>
        <end position="80"/>
    </location>
</feature>
<organism evidence="10 11">
    <name type="scientific">Rousettus aegyptiacus</name>
    <name type="common">Egyptian fruit bat</name>
    <name type="synonym">Pteropus aegyptiacus</name>
    <dbReference type="NCBI Taxonomy" id="9407"/>
    <lineage>
        <taxon>Eukaryota</taxon>
        <taxon>Metazoa</taxon>
        <taxon>Chordata</taxon>
        <taxon>Craniata</taxon>
        <taxon>Vertebrata</taxon>
        <taxon>Euteleostomi</taxon>
        <taxon>Mammalia</taxon>
        <taxon>Eutheria</taxon>
        <taxon>Laurasiatheria</taxon>
        <taxon>Chiroptera</taxon>
        <taxon>Yinpterochiroptera</taxon>
        <taxon>Pteropodoidea</taxon>
        <taxon>Pteropodidae</taxon>
        <taxon>Rousettinae</taxon>
        <taxon>Rousettus</taxon>
    </lineage>
</organism>
<evidence type="ECO:0000313" key="11">
    <source>
        <dbReference type="Proteomes" id="UP000593571"/>
    </source>
</evidence>
<keyword evidence="4" id="KW-0863">Zinc-finger</keyword>
<dbReference type="Pfam" id="PF12874">
    <property type="entry name" value="zf-met"/>
    <property type="match status" value="1"/>
</dbReference>
<evidence type="ECO:0000313" key="10">
    <source>
        <dbReference type="EMBL" id="KAF6498691.1"/>
    </source>
</evidence>
<evidence type="ECO:0000256" key="6">
    <source>
        <dbReference type="ARBA" id="ARBA00023242"/>
    </source>
</evidence>
<feature type="transmembrane region" description="Helical" evidence="8">
    <location>
        <begin position="193"/>
        <end position="214"/>
    </location>
</feature>
<dbReference type="Gene3D" id="3.30.160.60">
    <property type="entry name" value="Classic Zinc Finger"/>
    <property type="match status" value="1"/>
</dbReference>
<gene>
    <name evidence="10" type="ORF">HJG63_021118</name>
</gene>
<evidence type="ECO:0000256" key="1">
    <source>
        <dbReference type="ARBA" id="ARBA00004123"/>
    </source>
</evidence>
<keyword evidence="2" id="KW-0479">Metal-binding</keyword>
<evidence type="ECO:0000256" key="8">
    <source>
        <dbReference type="SAM" id="Phobius"/>
    </source>
</evidence>
<dbReference type="GO" id="GO:0005634">
    <property type="term" value="C:nucleus"/>
    <property type="evidence" value="ECO:0007669"/>
    <property type="project" value="UniProtKB-SubCell"/>
</dbReference>
<sequence>MKYSLSPDNYPEDGIINMATFLRGFEEKGIKNDRPEDQLSKEKKKILFSFCEVCNIQLNSAAQAQVHYNGRSHRKRVKQLSDGQPQPPAQGSGPLLASPSTNTSAGSTCHTTTLPALVRTPTLMMQPSLDIKPFMSFPVDSSPAVGLFPNFNTMDPVQKAVINHTFGVSIPPKKKQVISCNVCQLRFNSDVSIIFSLLSLVCQAESLIVLNMYISSYLYTLQWPFLLVVYLLCQIFKGFGFNTRNLSNRLDNIKIKVLSIQSISPKPFYT</sequence>
<dbReference type="PANTHER" id="PTHR23067:SF8">
    <property type="entry name" value="ZINC FINGER PROTEIN 385B"/>
    <property type="match status" value="1"/>
</dbReference>
<reference evidence="10 11" key="1">
    <citation type="journal article" date="2020" name="Nature">
        <title>Six reference-quality genomes reveal evolution of bat adaptations.</title>
        <authorList>
            <person name="Jebb D."/>
            <person name="Huang Z."/>
            <person name="Pippel M."/>
            <person name="Hughes G.M."/>
            <person name="Lavrichenko K."/>
            <person name="Devanna P."/>
            <person name="Winkler S."/>
            <person name="Jermiin L.S."/>
            <person name="Skirmuntt E.C."/>
            <person name="Katzourakis A."/>
            <person name="Burkitt-Gray L."/>
            <person name="Ray D.A."/>
            <person name="Sullivan K.A.M."/>
            <person name="Roscito J.G."/>
            <person name="Kirilenko B.M."/>
            <person name="Davalos L.M."/>
            <person name="Corthals A.P."/>
            <person name="Power M.L."/>
            <person name="Jones G."/>
            <person name="Ransome R.D."/>
            <person name="Dechmann D.K.N."/>
            <person name="Locatelli A.G."/>
            <person name="Puechmaille S.J."/>
            <person name="Fedrigo O."/>
            <person name="Jarvis E.D."/>
            <person name="Hiller M."/>
            <person name="Vernes S.C."/>
            <person name="Myers E.W."/>
            <person name="Teeling E.C."/>
        </authorList>
    </citation>
    <scope>NUCLEOTIDE SEQUENCE [LARGE SCALE GENOMIC DNA]</scope>
    <source>
        <strain evidence="10">MRouAeg1</strain>
        <tissue evidence="10">Muscle</tissue>
    </source>
</reference>
<feature type="transmembrane region" description="Helical" evidence="8">
    <location>
        <begin position="220"/>
        <end position="239"/>
    </location>
</feature>
<feature type="region of interest" description="Disordered" evidence="7">
    <location>
        <begin position="67"/>
        <end position="109"/>
    </location>
</feature>
<comment type="subcellular location">
    <subcellularLocation>
        <location evidence="1">Nucleus</location>
    </subcellularLocation>
</comment>
<keyword evidence="8" id="KW-0472">Membrane</keyword>
<dbReference type="InterPro" id="IPR036236">
    <property type="entry name" value="Znf_C2H2_sf"/>
</dbReference>
<dbReference type="SMART" id="SM00451">
    <property type="entry name" value="ZnF_U1"/>
    <property type="match status" value="1"/>
</dbReference>
<keyword evidence="8" id="KW-1133">Transmembrane helix</keyword>
<evidence type="ECO:0000259" key="9">
    <source>
        <dbReference type="SMART" id="SM00451"/>
    </source>
</evidence>
<dbReference type="InterPro" id="IPR051845">
    <property type="entry name" value="Znf385"/>
</dbReference>
<keyword evidence="5" id="KW-0862">Zinc</keyword>
<keyword evidence="6" id="KW-0539">Nucleus</keyword>
<dbReference type="GO" id="GO:0008270">
    <property type="term" value="F:zinc ion binding"/>
    <property type="evidence" value="ECO:0007669"/>
    <property type="project" value="UniProtKB-KW"/>
</dbReference>
<evidence type="ECO:0000256" key="4">
    <source>
        <dbReference type="ARBA" id="ARBA00022771"/>
    </source>
</evidence>
<dbReference type="EMBL" id="JACASE010000002">
    <property type="protein sequence ID" value="KAF6498691.1"/>
    <property type="molecule type" value="Genomic_DNA"/>
</dbReference>
<feature type="compositionally biased region" description="Polar residues" evidence="7">
    <location>
        <begin position="98"/>
        <end position="109"/>
    </location>
</feature>
<protein>
    <submittedName>
        <fullName evidence="10">Zinc finger protein 385B</fullName>
    </submittedName>
</protein>
<keyword evidence="3" id="KW-0677">Repeat</keyword>
<dbReference type="Proteomes" id="UP000593571">
    <property type="component" value="Unassembled WGS sequence"/>
</dbReference>
<evidence type="ECO:0000256" key="3">
    <source>
        <dbReference type="ARBA" id="ARBA00022737"/>
    </source>
</evidence>
<dbReference type="SUPFAM" id="SSF57667">
    <property type="entry name" value="beta-beta-alpha zinc fingers"/>
    <property type="match status" value="1"/>
</dbReference>
<keyword evidence="11" id="KW-1185">Reference proteome</keyword>
<proteinExistence type="predicted"/>
<comment type="caution">
    <text evidence="10">The sequence shown here is derived from an EMBL/GenBank/DDBJ whole genome shotgun (WGS) entry which is preliminary data.</text>
</comment>
<dbReference type="GO" id="GO:0003676">
    <property type="term" value="F:nucleic acid binding"/>
    <property type="evidence" value="ECO:0007669"/>
    <property type="project" value="InterPro"/>
</dbReference>
<evidence type="ECO:0000256" key="5">
    <source>
        <dbReference type="ARBA" id="ARBA00022833"/>
    </source>
</evidence>
<keyword evidence="8" id="KW-0812">Transmembrane</keyword>
<dbReference type="PANTHER" id="PTHR23067">
    <property type="entry name" value="DOUBLE-STRANDED RNA-BINDING ZINC FINGER PROTEIN"/>
    <property type="match status" value="1"/>
</dbReference>